<organism evidence="2 3">
    <name type="scientific">Synaphobranchus kaupii</name>
    <name type="common">Kaup's arrowtooth eel</name>
    <dbReference type="NCBI Taxonomy" id="118154"/>
    <lineage>
        <taxon>Eukaryota</taxon>
        <taxon>Metazoa</taxon>
        <taxon>Chordata</taxon>
        <taxon>Craniata</taxon>
        <taxon>Vertebrata</taxon>
        <taxon>Euteleostomi</taxon>
        <taxon>Actinopterygii</taxon>
        <taxon>Neopterygii</taxon>
        <taxon>Teleostei</taxon>
        <taxon>Anguilliformes</taxon>
        <taxon>Synaphobranchidae</taxon>
        <taxon>Synaphobranchus</taxon>
    </lineage>
</organism>
<reference evidence="2" key="1">
    <citation type="journal article" date="2023" name="Science">
        <title>Genome structures resolve the early diversification of teleost fishes.</title>
        <authorList>
            <person name="Parey E."/>
            <person name="Louis A."/>
            <person name="Montfort J."/>
            <person name="Bouchez O."/>
            <person name="Roques C."/>
            <person name="Iampietro C."/>
            <person name="Lluch J."/>
            <person name="Castinel A."/>
            <person name="Donnadieu C."/>
            <person name="Desvignes T."/>
            <person name="Floi Bucao C."/>
            <person name="Jouanno E."/>
            <person name="Wen M."/>
            <person name="Mejri S."/>
            <person name="Dirks R."/>
            <person name="Jansen H."/>
            <person name="Henkel C."/>
            <person name="Chen W.J."/>
            <person name="Zahm M."/>
            <person name="Cabau C."/>
            <person name="Klopp C."/>
            <person name="Thompson A.W."/>
            <person name="Robinson-Rechavi M."/>
            <person name="Braasch I."/>
            <person name="Lecointre G."/>
            <person name="Bobe J."/>
            <person name="Postlethwait J.H."/>
            <person name="Berthelot C."/>
            <person name="Roest Crollius H."/>
            <person name="Guiguen Y."/>
        </authorList>
    </citation>
    <scope>NUCLEOTIDE SEQUENCE</scope>
    <source>
        <strain evidence="2">WJC10195</strain>
    </source>
</reference>
<evidence type="ECO:0000313" key="2">
    <source>
        <dbReference type="EMBL" id="KAJ8341572.1"/>
    </source>
</evidence>
<dbReference type="InterPro" id="IPR050951">
    <property type="entry name" value="Retrovirus_Pol_polyprotein"/>
</dbReference>
<dbReference type="InterPro" id="IPR043128">
    <property type="entry name" value="Rev_trsase/Diguanyl_cyclase"/>
</dbReference>
<dbReference type="SUPFAM" id="SSF56672">
    <property type="entry name" value="DNA/RNA polymerases"/>
    <property type="match status" value="1"/>
</dbReference>
<dbReference type="SUPFAM" id="SSF53098">
    <property type="entry name" value="Ribonuclease H-like"/>
    <property type="match status" value="1"/>
</dbReference>
<dbReference type="PANTHER" id="PTHR37984">
    <property type="entry name" value="PROTEIN CBG26694"/>
    <property type="match status" value="1"/>
</dbReference>
<evidence type="ECO:0000313" key="3">
    <source>
        <dbReference type="Proteomes" id="UP001152622"/>
    </source>
</evidence>
<dbReference type="Proteomes" id="UP001152622">
    <property type="component" value="Chromosome 15"/>
</dbReference>
<proteinExistence type="predicted"/>
<dbReference type="PROSITE" id="PS50994">
    <property type="entry name" value="INTEGRASE"/>
    <property type="match status" value="1"/>
</dbReference>
<dbReference type="InterPro" id="IPR001584">
    <property type="entry name" value="Integrase_cat-core"/>
</dbReference>
<name>A0A9Q1EMQ6_SYNKA</name>
<comment type="caution">
    <text evidence="2">The sequence shown here is derived from an EMBL/GenBank/DDBJ whole genome shotgun (WGS) entry which is preliminary data.</text>
</comment>
<dbReference type="AlphaFoldDB" id="A0A9Q1EMQ6"/>
<dbReference type="GO" id="GO:0003676">
    <property type="term" value="F:nucleic acid binding"/>
    <property type="evidence" value="ECO:0007669"/>
    <property type="project" value="InterPro"/>
</dbReference>
<dbReference type="InterPro" id="IPR012337">
    <property type="entry name" value="RNaseH-like_sf"/>
</dbReference>
<keyword evidence="3" id="KW-1185">Reference proteome</keyword>
<gene>
    <name evidence="2" type="ORF">SKAU_G00338630</name>
</gene>
<dbReference type="InterPro" id="IPR036397">
    <property type="entry name" value="RNaseH_sf"/>
</dbReference>
<evidence type="ECO:0000259" key="1">
    <source>
        <dbReference type="PROSITE" id="PS50994"/>
    </source>
</evidence>
<dbReference type="Pfam" id="PF00665">
    <property type="entry name" value="rve"/>
    <property type="match status" value="1"/>
</dbReference>
<protein>
    <recommendedName>
        <fullName evidence="1">Integrase catalytic domain-containing protein</fullName>
    </recommendedName>
</protein>
<dbReference type="Gene3D" id="3.30.70.270">
    <property type="match status" value="1"/>
</dbReference>
<dbReference type="PANTHER" id="PTHR37984:SF12">
    <property type="entry name" value="RIBONUCLEASE H"/>
    <property type="match status" value="1"/>
</dbReference>
<dbReference type="InterPro" id="IPR043502">
    <property type="entry name" value="DNA/RNA_pol_sf"/>
</dbReference>
<dbReference type="EMBL" id="JAINUF010000015">
    <property type="protein sequence ID" value="KAJ8341572.1"/>
    <property type="molecule type" value="Genomic_DNA"/>
</dbReference>
<dbReference type="OrthoDB" id="8947436at2759"/>
<dbReference type="Gene3D" id="3.30.420.10">
    <property type="entry name" value="Ribonuclease H-like superfamily/Ribonuclease H"/>
    <property type="match status" value="1"/>
</dbReference>
<accession>A0A9Q1EMQ6</accession>
<sequence length="329" mass="36647">MAALKGSGGCSLCSQGGRIQGQSPQSAAGAAGSDLFRANHWNTWGALTQERTQALRLLPQPTTVTGLRQAMGLANYCRLYVPDFGELVVAADMVVARNEMKQDIYDYTSRCLICLETKNHTTRKKIPMGCAPRPKGPWTHLQMDFTGPLPPSGGYMYLFVVIDQYTRWVEVFPTRNCTAATAARLLATEIFPRWGLPYQIHSDNGTHFTERAGSPDQGRTTRKAEPRCEHGVTPYQHRVLQLKAQLYRAVLQIEEGDSSEKLQGDSVQGAVVLRIRPVRAWYDKRSSMHICVLGHLVKISLFPFPFPPEDDVREPTSAQLHFVFAGRGD</sequence>
<feature type="domain" description="Integrase catalytic" evidence="1">
    <location>
        <begin position="133"/>
        <end position="212"/>
    </location>
</feature>
<dbReference type="GO" id="GO:0015074">
    <property type="term" value="P:DNA integration"/>
    <property type="evidence" value="ECO:0007669"/>
    <property type="project" value="InterPro"/>
</dbReference>